<keyword evidence="3" id="KW-1185">Reference proteome</keyword>
<feature type="transmembrane region" description="Helical" evidence="1">
    <location>
        <begin position="6"/>
        <end position="24"/>
    </location>
</feature>
<protein>
    <recommendedName>
        <fullName evidence="4">RND transporter</fullName>
    </recommendedName>
</protein>
<gene>
    <name evidence="2" type="ORF">PGX00_20915</name>
</gene>
<dbReference type="RefSeq" id="WP_272140204.1">
    <property type="nucleotide sequence ID" value="NZ_JAQLOI010000003.1"/>
</dbReference>
<comment type="caution">
    <text evidence="2">The sequence shown here is derived from an EMBL/GenBank/DDBJ whole genome shotgun (WGS) entry which is preliminary data.</text>
</comment>
<keyword evidence="1" id="KW-1133">Transmembrane helix</keyword>
<evidence type="ECO:0000256" key="1">
    <source>
        <dbReference type="SAM" id="Phobius"/>
    </source>
</evidence>
<evidence type="ECO:0000313" key="3">
    <source>
        <dbReference type="Proteomes" id="UP001210678"/>
    </source>
</evidence>
<dbReference type="Proteomes" id="UP001210678">
    <property type="component" value="Unassembled WGS sequence"/>
</dbReference>
<dbReference type="EMBL" id="JAQLOI010000003">
    <property type="protein sequence ID" value="MDB1125988.1"/>
    <property type="molecule type" value="Genomic_DNA"/>
</dbReference>
<accession>A0ABT4YWW4</accession>
<name>A0ABT4YWW4_9VIBR</name>
<organism evidence="2 3">
    <name type="scientific">Vibrio algarum</name>
    <dbReference type="NCBI Taxonomy" id="3020714"/>
    <lineage>
        <taxon>Bacteria</taxon>
        <taxon>Pseudomonadati</taxon>
        <taxon>Pseudomonadota</taxon>
        <taxon>Gammaproteobacteria</taxon>
        <taxon>Vibrionales</taxon>
        <taxon>Vibrionaceae</taxon>
        <taxon>Vibrio</taxon>
    </lineage>
</organism>
<evidence type="ECO:0008006" key="4">
    <source>
        <dbReference type="Google" id="ProtNLM"/>
    </source>
</evidence>
<evidence type="ECO:0000313" key="2">
    <source>
        <dbReference type="EMBL" id="MDB1125988.1"/>
    </source>
</evidence>
<reference evidence="2 3" key="1">
    <citation type="submission" date="2023-01" db="EMBL/GenBank/DDBJ databases">
        <title>Vibrio sp. KJ40-1 sp.nov, isolated from marine algae.</title>
        <authorList>
            <person name="Butt M."/>
            <person name="Kim J.M.J."/>
            <person name="Jeon C.O.C."/>
        </authorList>
    </citation>
    <scope>NUCLEOTIDE SEQUENCE [LARGE SCALE GENOMIC DNA]</scope>
    <source>
        <strain evidence="2 3">KJ40-1</strain>
    </source>
</reference>
<keyword evidence="1" id="KW-0812">Transmembrane</keyword>
<keyword evidence="1" id="KW-0472">Membrane</keyword>
<proteinExistence type="predicted"/>
<sequence length="76" mass="8588">MSWIDNLQWSIVLILGGLLLLAPFTPEPHLVEKLHMLSQGELVKPQDIFDLLMHGSPALVIGIKAFRQFVLKVEKN</sequence>